<dbReference type="Proteomes" id="UP000321947">
    <property type="component" value="Unassembled WGS sequence"/>
</dbReference>
<dbReference type="PANTHER" id="PTHR11909">
    <property type="entry name" value="CASEIN KINASE-RELATED"/>
    <property type="match status" value="1"/>
</dbReference>
<feature type="transmembrane region" description="Helical" evidence="3">
    <location>
        <begin position="189"/>
        <end position="210"/>
    </location>
</feature>
<evidence type="ECO:0000313" key="4">
    <source>
        <dbReference type="EMBL" id="TYK01555.1"/>
    </source>
</evidence>
<comment type="similarity">
    <text evidence="1">Belongs to the protein kinase superfamily. CK1 Ser/Thr protein kinase family. Casein kinase I subfamily.</text>
</comment>
<organism evidence="4 5">
    <name type="scientific">Cucumis melo var. makuwa</name>
    <name type="common">Oriental melon</name>
    <dbReference type="NCBI Taxonomy" id="1194695"/>
    <lineage>
        <taxon>Eukaryota</taxon>
        <taxon>Viridiplantae</taxon>
        <taxon>Streptophyta</taxon>
        <taxon>Embryophyta</taxon>
        <taxon>Tracheophyta</taxon>
        <taxon>Spermatophyta</taxon>
        <taxon>Magnoliopsida</taxon>
        <taxon>eudicotyledons</taxon>
        <taxon>Gunneridae</taxon>
        <taxon>Pentapetalae</taxon>
        <taxon>rosids</taxon>
        <taxon>fabids</taxon>
        <taxon>Cucurbitales</taxon>
        <taxon>Cucurbitaceae</taxon>
        <taxon>Benincaseae</taxon>
        <taxon>Cucumis</taxon>
    </lineage>
</organism>
<keyword evidence="4" id="KW-0808">Transferase</keyword>
<evidence type="ECO:0000313" key="5">
    <source>
        <dbReference type="Proteomes" id="UP000321947"/>
    </source>
</evidence>
<evidence type="ECO:0000256" key="3">
    <source>
        <dbReference type="SAM" id="Phobius"/>
    </source>
</evidence>
<evidence type="ECO:0000256" key="2">
    <source>
        <dbReference type="SAM" id="MobiDB-lite"/>
    </source>
</evidence>
<dbReference type="SUPFAM" id="SSF56112">
    <property type="entry name" value="Protein kinase-like (PK-like)"/>
    <property type="match status" value="1"/>
</dbReference>
<keyword evidence="4" id="KW-0418">Kinase</keyword>
<protein>
    <submittedName>
        <fullName evidence="4">Putative serine/threonine-protein kinase cdc7 isoform X2</fullName>
    </submittedName>
</protein>
<dbReference type="FunFam" id="1.10.510.10:FF:001209">
    <property type="entry name" value="Kinase like protein"/>
    <property type="match status" value="1"/>
</dbReference>
<reference evidence="4 5" key="1">
    <citation type="submission" date="2019-08" db="EMBL/GenBank/DDBJ databases">
        <title>Draft genome sequences of two oriental melons (Cucumis melo L. var makuwa).</title>
        <authorList>
            <person name="Kwon S.-Y."/>
        </authorList>
    </citation>
    <scope>NUCLEOTIDE SEQUENCE [LARGE SCALE GENOMIC DNA]</scope>
    <source>
        <strain evidence="5">cv. Chang Bougi</strain>
        <tissue evidence="4">Leaf</tissue>
    </source>
</reference>
<accession>A0A5D3BQT9</accession>
<evidence type="ECO:0000256" key="1">
    <source>
        <dbReference type="ARBA" id="ARBA00005926"/>
    </source>
</evidence>
<dbReference type="InterPro" id="IPR050235">
    <property type="entry name" value="CK1_Ser-Thr_kinase"/>
</dbReference>
<name>A0A5D3BQT9_CUCMM</name>
<proteinExistence type="inferred from homology"/>
<keyword evidence="3" id="KW-0812">Transmembrane</keyword>
<dbReference type="GO" id="GO:0016301">
    <property type="term" value="F:kinase activity"/>
    <property type="evidence" value="ECO:0007669"/>
    <property type="project" value="UniProtKB-KW"/>
</dbReference>
<feature type="compositionally biased region" description="Polar residues" evidence="2">
    <location>
        <begin position="1"/>
        <end position="20"/>
    </location>
</feature>
<feature type="region of interest" description="Disordered" evidence="2">
    <location>
        <begin position="1"/>
        <end position="53"/>
    </location>
</feature>
<comment type="caution">
    <text evidence="4">The sequence shown here is derived from an EMBL/GenBank/DDBJ whole genome shotgun (WGS) entry which is preliminary data.</text>
</comment>
<dbReference type="InterPro" id="IPR011009">
    <property type="entry name" value="Kinase-like_dom_sf"/>
</dbReference>
<gene>
    <name evidence="4" type="ORF">E5676_scaffold451G001270</name>
</gene>
<keyword evidence="3" id="KW-1133">Transmembrane helix</keyword>
<feature type="compositionally biased region" description="Basic residues" evidence="2">
    <location>
        <begin position="21"/>
        <end position="34"/>
    </location>
</feature>
<keyword evidence="3" id="KW-0472">Membrane</keyword>
<dbReference type="AlphaFoldDB" id="A0A5D3BQT9"/>
<dbReference type="Gene3D" id="1.10.510.10">
    <property type="entry name" value="Transferase(Phosphotransferase) domain 1"/>
    <property type="match status" value="1"/>
</dbReference>
<sequence length="215" mass="24846">MESSVNKKVSHPVKQQNPHNNVHKMMSKAQKFKKNSNGSVHIKENPLDPTNPSMTPFLQPLKLSIFVLELEKTSFPLFQSFNIKEEEGSGGYGTVYRARRKKRWETDSYQMGRSFIIKYEGSISSGNGESLILEHVEHDKPEVLKKEIDIVRLQWYGFCLFRALAYLHKQVRDVKPGNFLFSRKQNKGYLIDFNLAMVGPCVSFAISHLFNFHLH</sequence>
<dbReference type="EMBL" id="SSTD01016175">
    <property type="protein sequence ID" value="TYK01555.1"/>
    <property type="molecule type" value="Genomic_DNA"/>
</dbReference>